<proteinExistence type="inferred from homology"/>
<dbReference type="InterPro" id="IPR026532">
    <property type="entry name" value="BRX1"/>
</dbReference>
<feature type="region of interest" description="Disordered" evidence="5">
    <location>
        <begin position="1"/>
        <end position="32"/>
    </location>
</feature>
<dbReference type="PROSITE" id="PS50833">
    <property type="entry name" value="BRIX"/>
    <property type="match status" value="1"/>
</dbReference>
<protein>
    <recommendedName>
        <fullName evidence="6">Brix domain-containing protein</fullName>
    </recommendedName>
</protein>
<evidence type="ECO:0000259" key="6">
    <source>
        <dbReference type="PROSITE" id="PS50833"/>
    </source>
</evidence>
<accession>A0AAV9IDP5</accession>
<reference evidence="7 8" key="1">
    <citation type="submission" date="2022-07" db="EMBL/GenBank/DDBJ databases">
        <title>Genome-wide signatures of adaptation to extreme environments.</title>
        <authorList>
            <person name="Cho C.H."/>
            <person name="Yoon H.S."/>
        </authorList>
    </citation>
    <scope>NUCLEOTIDE SEQUENCE [LARGE SCALE GENOMIC DNA]</scope>
    <source>
        <strain evidence="7 8">108.79 E11</strain>
    </source>
</reference>
<feature type="domain" description="Brix" evidence="6">
    <location>
        <begin position="40"/>
        <end position="243"/>
    </location>
</feature>
<sequence length="301" mass="35295">MKKRIADVSSGEEATSQQKPQNVNKIEERTDNNDKDTLKRKVLVLSTRGITARYRHLMEDILKLLPHGKKESKLDTKDKLSVVNEICELRNCNAVVLFETRKFQDLYLWMGCSPDGPCAKFHVTNVHTMSELNFVGNNLLYSRPIVLFDSVFDEMAHLKVLKQLLSWVFVTPRGHRKSKPFIDHVISFYYLDNRIWFRHYQVVHVKGNHTSENVSHEKFLPELYEIGPRFVLDPIRIFQGCMEGSVLYENPSYVSPNQVRRSLKLQQAYKRRLKLKRKEAQKTRVEENKLLSDPVEDMFRS</sequence>
<keyword evidence="4" id="KW-0539">Nucleus</keyword>
<dbReference type="PANTHER" id="PTHR13634:SF0">
    <property type="entry name" value="RIBOSOME BIOGENESIS PROTEIN BRX1 HOMOLOG"/>
    <property type="match status" value="1"/>
</dbReference>
<feature type="compositionally biased region" description="Polar residues" evidence="5">
    <location>
        <begin position="12"/>
        <end position="24"/>
    </location>
</feature>
<evidence type="ECO:0000313" key="8">
    <source>
        <dbReference type="Proteomes" id="UP001300502"/>
    </source>
</evidence>
<evidence type="ECO:0000313" key="7">
    <source>
        <dbReference type="EMBL" id="KAK4525291.1"/>
    </source>
</evidence>
<gene>
    <name evidence="7" type="ORF">GAYE_SCF09G3199</name>
</gene>
<comment type="subcellular location">
    <subcellularLocation>
        <location evidence="1">Nucleus</location>
        <location evidence="1">Nucleolus</location>
    </subcellularLocation>
</comment>
<dbReference type="SUPFAM" id="SSF52954">
    <property type="entry name" value="Class II aaRS ABD-related"/>
    <property type="match status" value="1"/>
</dbReference>
<name>A0AAV9IDP5_9RHOD</name>
<comment type="similarity">
    <text evidence="2">Belongs to the BRX1 family.</text>
</comment>
<comment type="caution">
    <text evidence="7">The sequence shown here is derived from an EMBL/GenBank/DDBJ whole genome shotgun (WGS) entry which is preliminary data.</text>
</comment>
<dbReference type="PANTHER" id="PTHR13634">
    <property type="entry name" value="RIBOSOME BIOGENESIS PROTEIN BRIX"/>
    <property type="match status" value="1"/>
</dbReference>
<evidence type="ECO:0000256" key="3">
    <source>
        <dbReference type="ARBA" id="ARBA00022517"/>
    </source>
</evidence>
<evidence type="ECO:0000256" key="4">
    <source>
        <dbReference type="ARBA" id="ARBA00023242"/>
    </source>
</evidence>
<dbReference type="InterPro" id="IPR007109">
    <property type="entry name" value="Brix"/>
</dbReference>
<evidence type="ECO:0000256" key="1">
    <source>
        <dbReference type="ARBA" id="ARBA00004604"/>
    </source>
</evidence>
<dbReference type="EMBL" id="JANCYU010000029">
    <property type="protein sequence ID" value="KAK4525291.1"/>
    <property type="molecule type" value="Genomic_DNA"/>
</dbReference>
<dbReference type="GO" id="GO:0019843">
    <property type="term" value="F:rRNA binding"/>
    <property type="evidence" value="ECO:0007669"/>
    <property type="project" value="InterPro"/>
</dbReference>
<dbReference type="SMART" id="SM00879">
    <property type="entry name" value="Brix"/>
    <property type="match status" value="1"/>
</dbReference>
<dbReference type="GO" id="GO:0005730">
    <property type="term" value="C:nucleolus"/>
    <property type="evidence" value="ECO:0007669"/>
    <property type="project" value="UniProtKB-SubCell"/>
</dbReference>
<dbReference type="Proteomes" id="UP001300502">
    <property type="component" value="Unassembled WGS sequence"/>
</dbReference>
<organism evidence="7 8">
    <name type="scientific">Galdieria yellowstonensis</name>
    <dbReference type="NCBI Taxonomy" id="3028027"/>
    <lineage>
        <taxon>Eukaryota</taxon>
        <taxon>Rhodophyta</taxon>
        <taxon>Bangiophyceae</taxon>
        <taxon>Galdieriales</taxon>
        <taxon>Galdieriaceae</taxon>
        <taxon>Galdieria</taxon>
    </lineage>
</organism>
<dbReference type="Pfam" id="PF04427">
    <property type="entry name" value="Brix"/>
    <property type="match status" value="1"/>
</dbReference>
<dbReference type="AlphaFoldDB" id="A0AAV9IDP5"/>
<dbReference type="GO" id="GO:0006364">
    <property type="term" value="P:rRNA processing"/>
    <property type="evidence" value="ECO:0007669"/>
    <property type="project" value="InterPro"/>
</dbReference>
<evidence type="ECO:0000256" key="2">
    <source>
        <dbReference type="ARBA" id="ARBA00006369"/>
    </source>
</evidence>
<dbReference type="GO" id="GO:0000027">
    <property type="term" value="P:ribosomal large subunit assembly"/>
    <property type="evidence" value="ECO:0007669"/>
    <property type="project" value="TreeGrafter"/>
</dbReference>
<keyword evidence="8" id="KW-1185">Reference proteome</keyword>
<keyword evidence="3" id="KW-0690">Ribosome biogenesis</keyword>
<evidence type="ECO:0000256" key="5">
    <source>
        <dbReference type="SAM" id="MobiDB-lite"/>
    </source>
</evidence>